<evidence type="ECO:0000256" key="4">
    <source>
        <dbReference type="ARBA" id="ARBA00023014"/>
    </source>
</evidence>
<dbReference type="InterPro" id="IPR007202">
    <property type="entry name" value="4Fe-4S_dom"/>
</dbReference>
<dbReference type="RefSeq" id="WP_068516323.1">
    <property type="nucleotide sequence ID" value="NZ_AP014945.1"/>
</dbReference>
<dbReference type="Gene3D" id="3.40.50.11600">
    <property type="match status" value="1"/>
</dbReference>
<feature type="domain" description="4Fe-4S" evidence="5">
    <location>
        <begin position="1"/>
        <end position="59"/>
    </location>
</feature>
<dbReference type="OrthoDB" id="140437at2"/>
<dbReference type="KEGG" id="cthi:THC_1763"/>
<dbReference type="PANTHER" id="PTHR36214">
    <property type="match status" value="1"/>
</dbReference>
<dbReference type="EMBL" id="AP014945">
    <property type="protein sequence ID" value="BAU24123.1"/>
    <property type="molecule type" value="Genomic_DNA"/>
</dbReference>
<evidence type="ECO:0000259" key="5">
    <source>
        <dbReference type="PROSITE" id="PS51656"/>
    </source>
</evidence>
<sequence>MGLTGIQILGKLPKKNCKECGFPTCMAFAMKVAAGQAEITACPYVDPKVVEEIAEATAPPIRTVKIGGGDFVYSLGGETVLFRHEKRFENPPLIGTYINTSMDEAEINRRIQLYKNLVWDRVGIKLQPDVVFLQSDGASEKFESLVKRIREELPQVAIILSGDKPSLQKGISACGDFKPLLYGANSQNFDEMAGLAEETKVPLTLLGNSLDELTELSERALQKGLKDLVLDPGSQNVRELFEDLVIIRRSAIKKRYKPFGFPVITFSYKYTDDYLLESSIAGMLIAKYASVIILSDLRAESLFNLLVERMNIFTDPQKPLVVEEGIYPVNGPDEYSPVIITCNFALTYFIVNGEVEGSRVPTWLLIKNTDGLSVLTAWAAGKFGADSIAEFVKKCGIEGKVKHRKISIPGYLAGIKGELEEELPGWEIIVGPREASGLPAFLKKLSAELKETAKAA</sequence>
<reference evidence="6 7" key="1">
    <citation type="journal article" date="2016" name="Int. J. Syst. Evol. Microbiol.">
        <title>Caldimicrobium thiodismutans sp. nov., a sulfur-disproportionating bacterium isolated from a hot spring, and emended description of the genus Caldimicrobium.</title>
        <authorList>
            <person name="Kojima H."/>
            <person name="Umezawa K."/>
            <person name="Fukui M."/>
        </authorList>
    </citation>
    <scope>NUCLEOTIDE SEQUENCE [LARGE SCALE GENOMIC DNA]</scope>
    <source>
        <strain evidence="6 7">TF1</strain>
    </source>
</reference>
<keyword evidence="3" id="KW-0408">Iron</keyword>
<dbReference type="STRING" id="1653476.THC_1763"/>
<proteinExistence type="predicted"/>
<dbReference type="Pfam" id="PF04060">
    <property type="entry name" value="FeS"/>
    <property type="match status" value="1"/>
</dbReference>
<evidence type="ECO:0000256" key="2">
    <source>
        <dbReference type="ARBA" id="ARBA00022723"/>
    </source>
</evidence>
<keyword evidence="1" id="KW-0004">4Fe-4S</keyword>
<dbReference type="GO" id="GO:0046872">
    <property type="term" value="F:metal ion binding"/>
    <property type="evidence" value="ECO:0007669"/>
    <property type="project" value="UniProtKB-KW"/>
</dbReference>
<reference evidence="7" key="2">
    <citation type="journal article" date="2016" name="Int. J. Syst. Evol. Microbiol.">
        <title>Caldimicrobium thiodismutans sp. nov., a sulfur-disproportionating bacterium isolated from a hot spring.</title>
        <authorList>
            <person name="Kojima H."/>
            <person name="Umezawa K."/>
            <person name="Fukui M."/>
        </authorList>
    </citation>
    <scope>NUCLEOTIDE SEQUENCE [LARGE SCALE GENOMIC DNA]</scope>
    <source>
        <strain evidence="7">TF1</strain>
    </source>
</reference>
<keyword evidence="4" id="KW-0411">Iron-sulfur</keyword>
<evidence type="ECO:0000256" key="3">
    <source>
        <dbReference type="ARBA" id="ARBA00023004"/>
    </source>
</evidence>
<dbReference type="GO" id="GO:0051539">
    <property type="term" value="F:4 iron, 4 sulfur cluster binding"/>
    <property type="evidence" value="ECO:0007669"/>
    <property type="project" value="UniProtKB-KW"/>
</dbReference>
<organism evidence="6 7">
    <name type="scientific">Caldimicrobium thiodismutans</name>
    <dbReference type="NCBI Taxonomy" id="1653476"/>
    <lineage>
        <taxon>Bacteria</taxon>
        <taxon>Pseudomonadati</taxon>
        <taxon>Thermodesulfobacteriota</taxon>
        <taxon>Thermodesulfobacteria</taxon>
        <taxon>Thermodesulfobacteriales</taxon>
        <taxon>Thermodesulfobacteriaceae</taxon>
        <taxon>Caldimicrobium</taxon>
    </lineage>
</organism>
<keyword evidence="7" id="KW-1185">Reference proteome</keyword>
<dbReference type="AlphaFoldDB" id="A0A0U4W503"/>
<dbReference type="Pfam" id="PF03599">
    <property type="entry name" value="CdhD"/>
    <property type="match status" value="1"/>
</dbReference>
<dbReference type="NCBIfam" id="NF003195">
    <property type="entry name" value="PRK04165.1"/>
    <property type="match status" value="1"/>
</dbReference>
<dbReference type="Proteomes" id="UP000068196">
    <property type="component" value="Chromosome"/>
</dbReference>
<dbReference type="PATRIC" id="fig|1653476.3.peg.1839"/>
<evidence type="ECO:0000313" key="6">
    <source>
        <dbReference type="EMBL" id="BAU24123.1"/>
    </source>
</evidence>
<protein>
    <submittedName>
        <fullName evidence="6">Acetyl-CoA synthase subunit gamma</fullName>
    </submittedName>
</protein>
<name>A0A0U4W503_9BACT</name>
<keyword evidence="2" id="KW-0479">Metal-binding</keyword>
<evidence type="ECO:0000256" key="1">
    <source>
        <dbReference type="ARBA" id="ARBA00022485"/>
    </source>
</evidence>
<gene>
    <name evidence="6" type="ORF">THC_1763</name>
</gene>
<dbReference type="InterPro" id="IPR016041">
    <property type="entry name" value="Ac-CoA_synth_d_su_TIM-brl"/>
</dbReference>
<dbReference type="PROSITE" id="PS51656">
    <property type="entry name" value="4FE4S"/>
    <property type="match status" value="1"/>
</dbReference>
<dbReference type="InterPro" id="IPR051069">
    <property type="entry name" value="ACDS_complex_subunit"/>
</dbReference>
<accession>A0A0U4W503</accession>
<dbReference type="Gene3D" id="3.20.20.20">
    <property type="entry name" value="Dihydropteroate synthase-like"/>
    <property type="match status" value="1"/>
</dbReference>
<dbReference type="InterPro" id="IPR011005">
    <property type="entry name" value="Dihydropteroate_synth-like_sf"/>
</dbReference>
<dbReference type="PANTHER" id="PTHR36214:SF3">
    <property type="entry name" value="ACETYL-COA DECARBONYLASE_SYNTHASE COMPLEX SUBUNIT GAMMA"/>
    <property type="match status" value="1"/>
</dbReference>
<evidence type="ECO:0000313" key="7">
    <source>
        <dbReference type="Proteomes" id="UP000068196"/>
    </source>
</evidence>